<dbReference type="InterPro" id="IPR006059">
    <property type="entry name" value="SBP"/>
</dbReference>
<dbReference type="Gene3D" id="3.40.190.10">
    <property type="entry name" value="Periplasmic binding protein-like II"/>
    <property type="match status" value="2"/>
</dbReference>
<reference evidence="1" key="1">
    <citation type="submission" date="2022-08" db="EMBL/GenBank/DDBJ databases">
        <authorList>
            <person name="Deng Y."/>
            <person name="Han X.-F."/>
            <person name="Zhang Y.-Q."/>
        </authorList>
    </citation>
    <scope>NUCLEOTIDE SEQUENCE</scope>
    <source>
        <strain evidence="1">CPCC 205716</strain>
    </source>
</reference>
<evidence type="ECO:0000313" key="2">
    <source>
        <dbReference type="Proteomes" id="UP001165580"/>
    </source>
</evidence>
<dbReference type="PANTHER" id="PTHR43649">
    <property type="entry name" value="ARABINOSE-BINDING PROTEIN-RELATED"/>
    <property type="match status" value="1"/>
</dbReference>
<dbReference type="EMBL" id="JANTEZ010000001">
    <property type="protein sequence ID" value="MCS5713169.1"/>
    <property type="molecule type" value="Genomic_DNA"/>
</dbReference>
<keyword evidence="2" id="KW-1185">Reference proteome</keyword>
<proteinExistence type="predicted"/>
<organism evidence="1 2">
    <name type="scientific">Herbiconiux gentiana</name>
    <dbReference type="NCBI Taxonomy" id="2970912"/>
    <lineage>
        <taxon>Bacteria</taxon>
        <taxon>Bacillati</taxon>
        <taxon>Actinomycetota</taxon>
        <taxon>Actinomycetes</taxon>
        <taxon>Micrococcales</taxon>
        <taxon>Microbacteriaceae</taxon>
        <taxon>Herbiconiux</taxon>
    </lineage>
</organism>
<dbReference type="InterPro" id="IPR050490">
    <property type="entry name" value="Bact_solute-bd_prot1"/>
</dbReference>
<accession>A0ABT2GAE1</accession>
<dbReference type="SUPFAM" id="SSF53850">
    <property type="entry name" value="Periplasmic binding protein-like II"/>
    <property type="match status" value="1"/>
</dbReference>
<dbReference type="Proteomes" id="UP001165580">
    <property type="component" value="Unassembled WGS sequence"/>
</dbReference>
<protein>
    <submittedName>
        <fullName evidence="1">Extracellular solute-binding protein</fullName>
    </submittedName>
</protein>
<dbReference type="PANTHER" id="PTHR43649:SF14">
    <property type="entry name" value="BLR3389 PROTEIN"/>
    <property type="match status" value="1"/>
</dbReference>
<gene>
    <name evidence="1" type="ORF">NVV95_01245</name>
</gene>
<evidence type="ECO:0000313" key="1">
    <source>
        <dbReference type="EMBL" id="MCS5713169.1"/>
    </source>
</evidence>
<dbReference type="Pfam" id="PF01547">
    <property type="entry name" value="SBP_bac_1"/>
    <property type="match status" value="1"/>
</dbReference>
<name>A0ABT2GAE1_9MICO</name>
<comment type="caution">
    <text evidence="1">The sequence shown here is derived from an EMBL/GenBank/DDBJ whole genome shotgun (WGS) entry which is preliminary data.</text>
</comment>
<sequence>MSLSACSSSTGSTGSDQTLTIYGWKGNEAQPAGVPEINAAFEAANPGVTVNYEFIDAGATIAQRLQPELLAGTGPDVFMVTSSEITQYQGNGYLTDLSDEPWVSTISDQVKPFVEADGATYAVPLGIIPIGLWANMDVLGQAGITTFPTTYSELIGDLETLKAAGITGLSVPNKGAYTADALLNGIASTLVYRDNPQWDANFMSGSTDFSDWKPSVDQLVALGDDGLVDWKSSLGVDEWGQGLQDFKAGKSAFLYQGGWNLADFQTAIPSVQFGPWPASNEGPQWATMFAGVNWAVNAASDKQELAKKYLAFWADSENDQEFLEAEASYSPFDGGTSPTNDATTLIADAVGAGDYRLLAATTWFPQTNEDEFGQDLQSLFLGQTTTDDLLSKWDSFREK</sequence>